<protein>
    <submittedName>
        <fullName evidence="2">Putative transposase</fullName>
    </submittedName>
</protein>
<evidence type="ECO:0000259" key="1">
    <source>
        <dbReference type="PROSITE" id="PS50994"/>
    </source>
</evidence>
<dbReference type="InterPro" id="IPR001584">
    <property type="entry name" value="Integrase_cat-core"/>
</dbReference>
<dbReference type="AlphaFoldDB" id="A0A1H9PPS8"/>
<dbReference type="PANTHER" id="PTHR47515">
    <property type="entry name" value="LOW CALCIUM RESPONSE LOCUS PROTEIN T"/>
    <property type="match status" value="1"/>
</dbReference>
<feature type="domain" description="Integrase catalytic" evidence="1">
    <location>
        <begin position="105"/>
        <end position="271"/>
    </location>
</feature>
<evidence type="ECO:0000313" key="2">
    <source>
        <dbReference type="EMBL" id="SER50178.1"/>
    </source>
</evidence>
<proteinExistence type="predicted"/>
<sequence>MIDHVVRLPDRSVRQGCRVLGIRRQTYHNRKSGNRPEEQDAELIDLLRRTCSRFVAWGFWMIFHYLRNEHELKDNHKRVYRLWKQAGLHLRLPPKRSKIRREYQELLSPDQINEGWAMDFVSDWVIGPEKQSIRVINIMDECSRRALWTEAHTSISAAKLIKVLDKIVAWRGAPAYIRCDNGPEFIAGRLKVWADKHDIELRHIQPGKPSQNGLMERLNKTLRVECLDLNWFQSLEELNQRIQDWSVTYNQIRPHSSIGYKSPVNYENLNQNFYFRVVAA</sequence>
<accession>A0A1H9PPS8</accession>
<dbReference type="Pfam" id="PF13683">
    <property type="entry name" value="rve_3"/>
    <property type="match status" value="1"/>
</dbReference>
<dbReference type="SUPFAM" id="SSF53098">
    <property type="entry name" value="Ribonuclease H-like"/>
    <property type="match status" value="1"/>
</dbReference>
<dbReference type="InParanoid" id="A0A1H9PPS8"/>
<dbReference type="InterPro" id="IPR048020">
    <property type="entry name" value="Transpos_IS3"/>
</dbReference>
<dbReference type="OrthoDB" id="930609at2"/>
<dbReference type="GO" id="GO:0003676">
    <property type="term" value="F:nucleic acid binding"/>
    <property type="evidence" value="ECO:0007669"/>
    <property type="project" value="InterPro"/>
</dbReference>
<dbReference type="InterPro" id="IPR012337">
    <property type="entry name" value="RNaseH-like_sf"/>
</dbReference>
<name>A0A1H9PPS8_9BACT</name>
<dbReference type="NCBIfam" id="NF033516">
    <property type="entry name" value="transpos_IS3"/>
    <property type="match status" value="1"/>
</dbReference>
<dbReference type="GO" id="GO:0015074">
    <property type="term" value="P:DNA integration"/>
    <property type="evidence" value="ECO:0007669"/>
    <property type="project" value="InterPro"/>
</dbReference>
<dbReference type="Proteomes" id="UP000199021">
    <property type="component" value="Unassembled WGS sequence"/>
</dbReference>
<evidence type="ECO:0000313" key="3">
    <source>
        <dbReference type="Proteomes" id="UP000199021"/>
    </source>
</evidence>
<dbReference type="InterPro" id="IPR025948">
    <property type="entry name" value="HTH-like_dom"/>
</dbReference>
<dbReference type="Pfam" id="PF13276">
    <property type="entry name" value="HTH_21"/>
    <property type="match status" value="1"/>
</dbReference>
<dbReference type="PANTHER" id="PTHR47515:SF2">
    <property type="entry name" value="INTEGRASE CORE DOMAIN PROTEIN"/>
    <property type="match status" value="1"/>
</dbReference>
<keyword evidence="3" id="KW-1185">Reference proteome</keyword>
<organism evidence="2 3">
    <name type="scientific">Neolewinella agarilytica</name>
    <dbReference type="NCBI Taxonomy" id="478744"/>
    <lineage>
        <taxon>Bacteria</taxon>
        <taxon>Pseudomonadati</taxon>
        <taxon>Bacteroidota</taxon>
        <taxon>Saprospiria</taxon>
        <taxon>Saprospirales</taxon>
        <taxon>Lewinellaceae</taxon>
        <taxon>Neolewinella</taxon>
    </lineage>
</organism>
<dbReference type="InterPro" id="IPR036397">
    <property type="entry name" value="RNaseH_sf"/>
</dbReference>
<dbReference type="Gene3D" id="3.30.420.10">
    <property type="entry name" value="Ribonuclease H-like superfamily/Ribonuclease H"/>
    <property type="match status" value="1"/>
</dbReference>
<reference evidence="3" key="1">
    <citation type="submission" date="2016-10" db="EMBL/GenBank/DDBJ databases">
        <authorList>
            <person name="Varghese N."/>
            <person name="Submissions S."/>
        </authorList>
    </citation>
    <scope>NUCLEOTIDE SEQUENCE [LARGE SCALE GENOMIC DNA]</scope>
    <source>
        <strain evidence="3">DSM 24740</strain>
    </source>
</reference>
<dbReference type="STRING" id="478744.SAMN05444359_1712"/>
<dbReference type="EMBL" id="FOFB01000071">
    <property type="protein sequence ID" value="SER50178.1"/>
    <property type="molecule type" value="Genomic_DNA"/>
</dbReference>
<dbReference type="PROSITE" id="PS50994">
    <property type="entry name" value="INTEGRASE"/>
    <property type="match status" value="1"/>
</dbReference>
<gene>
    <name evidence="2" type="ORF">SAMN05444359_1712</name>
</gene>